<evidence type="ECO:0000259" key="1">
    <source>
        <dbReference type="Pfam" id="PF03372"/>
    </source>
</evidence>
<dbReference type="EMBL" id="JACCBU010000001">
    <property type="protein sequence ID" value="NYE71580.1"/>
    <property type="molecule type" value="Genomic_DNA"/>
</dbReference>
<dbReference type="RefSeq" id="WP_179751821.1">
    <property type="nucleotide sequence ID" value="NZ_JACCBU010000001.1"/>
</dbReference>
<dbReference type="PANTHER" id="PTHR14859">
    <property type="entry name" value="CALCOFLUOR WHITE HYPERSENSITIVE PROTEIN PRECURSOR"/>
    <property type="match status" value="1"/>
</dbReference>
<dbReference type="SUPFAM" id="SSF56219">
    <property type="entry name" value="DNase I-like"/>
    <property type="match status" value="1"/>
</dbReference>
<dbReference type="AlphaFoldDB" id="A0A7Y9LCC9"/>
<dbReference type="Pfam" id="PF03372">
    <property type="entry name" value="Exo_endo_phos"/>
    <property type="match status" value="1"/>
</dbReference>
<feature type="domain" description="Endonuclease/exonuclease/phosphatase" evidence="1">
    <location>
        <begin position="9"/>
        <end position="261"/>
    </location>
</feature>
<dbReference type="GO" id="GO:0004519">
    <property type="term" value="F:endonuclease activity"/>
    <property type="evidence" value="ECO:0007669"/>
    <property type="project" value="UniProtKB-KW"/>
</dbReference>
<dbReference type="GO" id="GO:0016020">
    <property type="term" value="C:membrane"/>
    <property type="evidence" value="ECO:0007669"/>
    <property type="project" value="GOC"/>
</dbReference>
<dbReference type="Gene3D" id="3.60.10.10">
    <property type="entry name" value="Endonuclease/exonuclease/phosphatase"/>
    <property type="match status" value="1"/>
</dbReference>
<name>A0A7Y9LCC9_9ACTN</name>
<protein>
    <submittedName>
        <fullName evidence="2">Endonuclease/exonuclease/phosphatase family metal-dependent hydrolase</fullName>
    </submittedName>
</protein>
<keyword evidence="2" id="KW-0540">Nuclease</keyword>
<dbReference type="InterPro" id="IPR036691">
    <property type="entry name" value="Endo/exonu/phosph_ase_sf"/>
</dbReference>
<proteinExistence type="predicted"/>
<keyword evidence="2" id="KW-0255">Endonuclease</keyword>
<keyword evidence="2" id="KW-0378">Hydrolase</keyword>
<dbReference type="InterPro" id="IPR005135">
    <property type="entry name" value="Endo/exonuclease/phosphatase"/>
</dbReference>
<gene>
    <name evidence="2" type="ORF">BKA15_002909</name>
</gene>
<keyword evidence="2" id="KW-0269">Exonuclease</keyword>
<reference evidence="2 3" key="1">
    <citation type="submission" date="2020-07" db="EMBL/GenBank/DDBJ databases">
        <title>Sequencing the genomes of 1000 actinobacteria strains.</title>
        <authorList>
            <person name="Klenk H.-P."/>
        </authorList>
    </citation>
    <scope>NUCLEOTIDE SEQUENCE [LARGE SCALE GENOMIC DNA]</scope>
    <source>
        <strain evidence="2 3">DSM 22083</strain>
    </source>
</reference>
<keyword evidence="3" id="KW-1185">Reference proteome</keyword>
<evidence type="ECO:0000313" key="3">
    <source>
        <dbReference type="Proteomes" id="UP000569914"/>
    </source>
</evidence>
<dbReference type="Proteomes" id="UP000569914">
    <property type="component" value="Unassembled WGS sequence"/>
</dbReference>
<dbReference type="GO" id="GO:0004527">
    <property type="term" value="F:exonuclease activity"/>
    <property type="evidence" value="ECO:0007669"/>
    <property type="project" value="UniProtKB-KW"/>
</dbReference>
<comment type="caution">
    <text evidence="2">The sequence shown here is derived from an EMBL/GenBank/DDBJ whole genome shotgun (WGS) entry which is preliminary data.</text>
</comment>
<accession>A0A7Y9LCC9</accession>
<dbReference type="PANTHER" id="PTHR14859:SF1">
    <property type="entry name" value="PGAP2-INTERACTING PROTEIN"/>
    <property type="match status" value="1"/>
</dbReference>
<sequence>MTDSRLRAMTWNLWWRFGPHWRDRQPGILETLRRVDPDVIALQEVWADRDSSQAEVFAAALGFHARFAAPSYPLPPRQPEDPDHAGVELGIAVLSRWPILDAQISVLPARHRAWDPVSLTVRVDHPADPLPIVATCLDYGVAYTDDRIAQGRAVADLATDPRCDGPCPVLLLGDLNAAADSPTLRYVGDVLIDAWAAGGGDPTATTLPSSHPSAPLEAGPQLVDQRIDHIFYRPGHEDQEVIVEGVRIVGDPVDGIHPSDHRAVVADLRWRNRGPV</sequence>
<dbReference type="GO" id="GO:0006506">
    <property type="term" value="P:GPI anchor biosynthetic process"/>
    <property type="evidence" value="ECO:0007669"/>
    <property type="project" value="TreeGrafter"/>
</dbReference>
<organism evidence="2 3">
    <name type="scientific">Microlunatus parietis</name>
    <dbReference type="NCBI Taxonomy" id="682979"/>
    <lineage>
        <taxon>Bacteria</taxon>
        <taxon>Bacillati</taxon>
        <taxon>Actinomycetota</taxon>
        <taxon>Actinomycetes</taxon>
        <taxon>Propionibacteriales</taxon>
        <taxon>Propionibacteriaceae</taxon>
        <taxon>Microlunatus</taxon>
    </lineage>
</organism>
<evidence type="ECO:0000313" key="2">
    <source>
        <dbReference type="EMBL" id="NYE71580.1"/>
    </source>
</evidence>
<dbReference type="InterPro" id="IPR051916">
    <property type="entry name" value="GPI-anchor_lipid_remodeler"/>
</dbReference>